<evidence type="ECO:0000313" key="10">
    <source>
        <dbReference type="Proteomes" id="UP000219338"/>
    </source>
</evidence>
<evidence type="ECO:0000256" key="1">
    <source>
        <dbReference type="ARBA" id="ARBA00001971"/>
    </source>
</evidence>
<protein>
    <recommendedName>
        <fullName evidence="11">Cytochrome P450 CYP2 subfamily</fullName>
    </recommendedName>
</protein>
<gene>
    <name evidence="9" type="ORF">ARMOST_22317</name>
</gene>
<evidence type="ECO:0000256" key="2">
    <source>
        <dbReference type="ARBA" id="ARBA00005179"/>
    </source>
</evidence>
<evidence type="ECO:0000256" key="4">
    <source>
        <dbReference type="ARBA" id="ARBA00022617"/>
    </source>
</evidence>
<evidence type="ECO:0000256" key="7">
    <source>
        <dbReference type="ARBA" id="ARBA00023004"/>
    </source>
</evidence>
<organism evidence="9 10">
    <name type="scientific">Armillaria ostoyae</name>
    <name type="common">Armillaria root rot fungus</name>
    <dbReference type="NCBI Taxonomy" id="47428"/>
    <lineage>
        <taxon>Eukaryota</taxon>
        <taxon>Fungi</taxon>
        <taxon>Dikarya</taxon>
        <taxon>Basidiomycota</taxon>
        <taxon>Agaricomycotina</taxon>
        <taxon>Agaricomycetes</taxon>
        <taxon>Agaricomycetidae</taxon>
        <taxon>Agaricales</taxon>
        <taxon>Marasmiineae</taxon>
        <taxon>Physalacriaceae</taxon>
        <taxon>Armillaria</taxon>
    </lineage>
</organism>
<dbReference type="InterPro" id="IPR001128">
    <property type="entry name" value="Cyt_P450"/>
</dbReference>
<comment type="cofactor">
    <cofactor evidence="1">
        <name>heme</name>
        <dbReference type="ChEBI" id="CHEBI:30413"/>
    </cofactor>
</comment>
<sequence length="420" mass="47000">MPIWPPPTATSSIWTYPETQPSSSTLPKQLAISSKNVPGIILIGQLTGWGNNFAFMRYSNQWRTHRRMFHQYFQSCAVPAYYPVQMKATLGLLQQLLKSPDVFASHICHHAGSIIMKTIYGYDVDPNGDHFVELADQALEGIRVIGNVGSVLVDYFPVLKYFPRWMPGAKFISIARAWRKDVEEMIQEPFEYTTESLANSFAPSSLVSENLTKIGAPENRDSETHLDVVKYTAAVAFSGADSTVLVVLSAILAFLFYPEVQAKAQAELDAVVGHGIRLPNFDDRSRLPYIDAIVWEALRWNPVAPLGIAHRSVKEDVYRGCYIPEGTTIIGNGWSVTSPMDDLRQASDLMRDVGPCFMMKRTIQILWCSIPTDSFLKMGKKFNLNPQPYLVSEDVSCIGHHLDCRRIYGINVIVLQGGGF</sequence>
<evidence type="ECO:0000256" key="8">
    <source>
        <dbReference type="ARBA" id="ARBA00023033"/>
    </source>
</evidence>
<dbReference type="OMA" id="ASHICHH"/>
<dbReference type="OrthoDB" id="2789670at2759"/>
<evidence type="ECO:0000256" key="6">
    <source>
        <dbReference type="ARBA" id="ARBA00023002"/>
    </source>
</evidence>
<dbReference type="GO" id="GO:0005506">
    <property type="term" value="F:iron ion binding"/>
    <property type="evidence" value="ECO:0007669"/>
    <property type="project" value="InterPro"/>
</dbReference>
<dbReference type="GO" id="GO:0016705">
    <property type="term" value="F:oxidoreductase activity, acting on paired donors, with incorporation or reduction of molecular oxygen"/>
    <property type="evidence" value="ECO:0007669"/>
    <property type="project" value="InterPro"/>
</dbReference>
<dbReference type="InterPro" id="IPR050364">
    <property type="entry name" value="Cytochrome_P450_fung"/>
</dbReference>
<dbReference type="Pfam" id="PF00067">
    <property type="entry name" value="p450"/>
    <property type="match status" value="1"/>
</dbReference>
<evidence type="ECO:0000256" key="5">
    <source>
        <dbReference type="ARBA" id="ARBA00022723"/>
    </source>
</evidence>
<dbReference type="GO" id="GO:0004497">
    <property type="term" value="F:monooxygenase activity"/>
    <property type="evidence" value="ECO:0007669"/>
    <property type="project" value="UniProtKB-KW"/>
</dbReference>
<dbReference type="PANTHER" id="PTHR46300:SF7">
    <property type="entry name" value="P450, PUTATIVE (EUROFUNG)-RELATED"/>
    <property type="match status" value="1"/>
</dbReference>
<dbReference type="Gene3D" id="1.10.630.10">
    <property type="entry name" value="Cytochrome P450"/>
    <property type="match status" value="1"/>
</dbReference>
<dbReference type="SUPFAM" id="SSF48264">
    <property type="entry name" value="Cytochrome P450"/>
    <property type="match status" value="1"/>
</dbReference>
<dbReference type="EMBL" id="FUEG01000067">
    <property type="protein sequence ID" value="SJL18718.1"/>
    <property type="molecule type" value="Genomic_DNA"/>
</dbReference>
<evidence type="ECO:0000256" key="3">
    <source>
        <dbReference type="ARBA" id="ARBA00010617"/>
    </source>
</evidence>
<keyword evidence="8" id="KW-0503">Monooxygenase</keyword>
<dbReference type="AlphaFoldDB" id="A0A284SCJ2"/>
<keyword evidence="10" id="KW-1185">Reference proteome</keyword>
<evidence type="ECO:0008006" key="11">
    <source>
        <dbReference type="Google" id="ProtNLM"/>
    </source>
</evidence>
<comment type="pathway">
    <text evidence="2">Secondary metabolite biosynthesis.</text>
</comment>
<keyword evidence="5" id="KW-0479">Metal-binding</keyword>
<proteinExistence type="inferred from homology"/>
<dbReference type="PANTHER" id="PTHR46300">
    <property type="entry name" value="P450, PUTATIVE (EUROFUNG)-RELATED-RELATED"/>
    <property type="match status" value="1"/>
</dbReference>
<keyword evidence="4" id="KW-0349">Heme</keyword>
<reference evidence="10" key="1">
    <citation type="journal article" date="2017" name="Nat. Ecol. Evol.">
        <title>Genome expansion and lineage-specific genetic innovations in the forest pathogenic fungi Armillaria.</title>
        <authorList>
            <person name="Sipos G."/>
            <person name="Prasanna A.N."/>
            <person name="Walter M.C."/>
            <person name="O'Connor E."/>
            <person name="Balint B."/>
            <person name="Krizsan K."/>
            <person name="Kiss B."/>
            <person name="Hess J."/>
            <person name="Varga T."/>
            <person name="Slot J."/>
            <person name="Riley R."/>
            <person name="Boka B."/>
            <person name="Rigling D."/>
            <person name="Barry K."/>
            <person name="Lee J."/>
            <person name="Mihaltcheva S."/>
            <person name="LaButti K."/>
            <person name="Lipzen A."/>
            <person name="Waldron R."/>
            <person name="Moloney N.M."/>
            <person name="Sperisen C."/>
            <person name="Kredics L."/>
            <person name="Vagvoelgyi C."/>
            <person name="Patrignani A."/>
            <person name="Fitzpatrick D."/>
            <person name="Nagy I."/>
            <person name="Doyle S."/>
            <person name="Anderson J.B."/>
            <person name="Grigoriev I.V."/>
            <person name="Gueldener U."/>
            <person name="Muensterkoetter M."/>
            <person name="Nagy L.G."/>
        </authorList>
    </citation>
    <scope>NUCLEOTIDE SEQUENCE [LARGE SCALE GENOMIC DNA]</scope>
    <source>
        <strain evidence="10">C18/9</strain>
    </source>
</reference>
<dbReference type="InterPro" id="IPR036396">
    <property type="entry name" value="Cyt_P450_sf"/>
</dbReference>
<keyword evidence="6" id="KW-0560">Oxidoreductase</keyword>
<comment type="similarity">
    <text evidence="3">Belongs to the cytochrome P450 family.</text>
</comment>
<accession>A0A284SCJ2</accession>
<dbReference type="GO" id="GO:0020037">
    <property type="term" value="F:heme binding"/>
    <property type="evidence" value="ECO:0007669"/>
    <property type="project" value="InterPro"/>
</dbReference>
<dbReference type="STRING" id="47428.A0A284SCJ2"/>
<keyword evidence="7" id="KW-0408">Iron</keyword>
<dbReference type="InterPro" id="IPR002401">
    <property type="entry name" value="Cyt_P450_E_grp-I"/>
</dbReference>
<name>A0A284SCJ2_ARMOS</name>
<dbReference type="PRINTS" id="PR00463">
    <property type="entry name" value="EP450I"/>
</dbReference>
<dbReference type="Proteomes" id="UP000219338">
    <property type="component" value="Unassembled WGS sequence"/>
</dbReference>
<evidence type="ECO:0000313" key="9">
    <source>
        <dbReference type="EMBL" id="SJL18718.1"/>
    </source>
</evidence>